<name>A0A6J6EI72_9ZZZZ</name>
<dbReference type="Pfam" id="PF00107">
    <property type="entry name" value="ADH_zinc_N"/>
    <property type="match status" value="1"/>
</dbReference>
<feature type="domain" description="Alcohol dehydrogenase-like C-terminal" evidence="5">
    <location>
        <begin position="187"/>
        <end position="291"/>
    </location>
</feature>
<evidence type="ECO:0000256" key="1">
    <source>
        <dbReference type="ARBA" id="ARBA00001947"/>
    </source>
</evidence>
<keyword evidence="2" id="KW-0479">Metal-binding</keyword>
<dbReference type="AlphaFoldDB" id="A0A6J6EI72"/>
<reference evidence="7" key="1">
    <citation type="submission" date="2020-05" db="EMBL/GenBank/DDBJ databases">
        <authorList>
            <person name="Chiriac C."/>
            <person name="Salcher M."/>
            <person name="Ghai R."/>
            <person name="Kavagutti S V."/>
        </authorList>
    </citation>
    <scope>NUCLEOTIDE SEQUENCE</scope>
</reference>
<accession>A0A6J6EI72</accession>
<dbReference type="SUPFAM" id="SSF50129">
    <property type="entry name" value="GroES-like"/>
    <property type="match status" value="1"/>
</dbReference>
<dbReference type="InterPro" id="IPR011032">
    <property type="entry name" value="GroES-like_sf"/>
</dbReference>
<keyword evidence="3" id="KW-0862">Zinc</keyword>
<evidence type="ECO:0000256" key="3">
    <source>
        <dbReference type="ARBA" id="ARBA00022833"/>
    </source>
</evidence>
<dbReference type="PANTHER" id="PTHR42813:SF7">
    <property type="entry name" value="ALCOHOL DEHYDROGENASE (ZN-DEPENDENT)-RELATED"/>
    <property type="match status" value="1"/>
</dbReference>
<evidence type="ECO:0000313" key="7">
    <source>
        <dbReference type="EMBL" id="CAB4574904.1"/>
    </source>
</evidence>
<dbReference type="InterPro" id="IPR002328">
    <property type="entry name" value="ADH_Zn_CS"/>
</dbReference>
<evidence type="ECO:0000256" key="4">
    <source>
        <dbReference type="ARBA" id="ARBA00023002"/>
    </source>
</evidence>
<evidence type="ECO:0000259" key="5">
    <source>
        <dbReference type="Pfam" id="PF00107"/>
    </source>
</evidence>
<feature type="domain" description="Alcohol dehydrogenase-like N-terminal" evidence="6">
    <location>
        <begin position="25"/>
        <end position="139"/>
    </location>
</feature>
<dbReference type="EMBL" id="CAEZSR010000115">
    <property type="protein sequence ID" value="CAB4574904.1"/>
    <property type="molecule type" value="Genomic_DNA"/>
</dbReference>
<sequence length="348" mass="36568">MRALVFRGPMQLAWEDVPTPEIVDPRDALVRPLAVARCDLDPAIALGLYPMPAPFVVGHEMVGEVVAVGDQAGPWRPGDRVIVPFQLSCGRCDACRRGHTNACELVAPGTAFGLGPHGDVDLGGALADLVRVPWADVMLIGLPDGLDPVVAAGIPDNVSDGYRCVAGPLAERPGAPVLVAGGLAPSVGLYAAMCAIALGSERVVYVDDDDTRLRLAEAIGAEAIDATGRWHEVDRHLGTRFPVTVDANVLDHGRDLALRAVAPCGTCTSVSGGAQRTSSLPLQQMYLKGVRYEIGRVHAMATAGPVLDLVTSRAIDPGRIITRTASFDEAVDAMVDPGPKVVFVNDRT</sequence>
<dbReference type="InterPro" id="IPR013149">
    <property type="entry name" value="ADH-like_C"/>
</dbReference>
<gene>
    <name evidence="7" type="ORF">UFOPK1493_02640</name>
</gene>
<comment type="cofactor">
    <cofactor evidence="1">
        <name>Zn(2+)</name>
        <dbReference type="ChEBI" id="CHEBI:29105"/>
    </cofactor>
</comment>
<dbReference type="Gene3D" id="3.40.50.720">
    <property type="entry name" value="NAD(P)-binding Rossmann-like Domain"/>
    <property type="match status" value="1"/>
</dbReference>
<evidence type="ECO:0000256" key="2">
    <source>
        <dbReference type="ARBA" id="ARBA00022723"/>
    </source>
</evidence>
<dbReference type="GO" id="GO:0008270">
    <property type="term" value="F:zinc ion binding"/>
    <property type="evidence" value="ECO:0007669"/>
    <property type="project" value="InterPro"/>
</dbReference>
<dbReference type="SUPFAM" id="SSF51735">
    <property type="entry name" value="NAD(P)-binding Rossmann-fold domains"/>
    <property type="match status" value="1"/>
</dbReference>
<dbReference type="Gene3D" id="3.90.180.10">
    <property type="entry name" value="Medium-chain alcohol dehydrogenases, catalytic domain"/>
    <property type="match status" value="1"/>
</dbReference>
<dbReference type="Pfam" id="PF08240">
    <property type="entry name" value="ADH_N"/>
    <property type="match status" value="1"/>
</dbReference>
<dbReference type="InterPro" id="IPR036291">
    <property type="entry name" value="NAD(P)-bd_dom_sf"/>
</dbReference>
<protein>
    <submittedName>
        <fullName evidence="7">Unannotated protein</fullName>
    </submittedName>
</protein>
<keyword evidence="4" id="KW-0560">Oxidoreductase</keyword>
<dbReference type="GO" id="GO:0016491">
    <property type="term" value="F:oxidoreductase activity"/>
    <property type="evidence" value="ECO:0007669"/>
    <property type="project" value="UniProtKB-KW"/>
</dbReference>
<evidence type="ECO:0000259" key="6">
    <source>
        <dbReference type="Pfam" id="PF08240"/>
    </source>
</evidence>
<dbReference type="PROSITE" id="PS00059">
    <property type="entry name" value="ADH_ZINC"/>
    <property type="match status" value="1"/>
</dbReference>
<proteinExistence type="predicted"/>
<dbReference type="InterPro" id="IPR013154">
    <property type="entry name" value="ADH-like_N"/>
</dbReference>
<dbReference type="PANTHER" id="PTHR42813">
    <property type="entry name" value="ZINC-TYPE ALCOHOL DEHYDROGENASE-LIKE"/>
    <property type="match status" value="1"/>
</dbReference>
<organism evidence="7">
    <name type="scientific">freshwater metagenome</name>
    <dbReference type="NCBI Taxonomy" id="449393"/>
    <lineage>
        <taxon>unclassified sequences</taxon>
        <taxon>metagenomes</taxon>
        <taxon>ecological metagenomes</taxon>
    </lineage>
</organism>